<feature type="transmembrane region" description="Helical" evidence="8">
    <location>
        <begin position="552"/>
        <end position="570"/>
    </location>
</feature>
<feature type="domain" description="CSC1/OSCA1-like cytosolic" evidence="11">
    <location>
        <begin position="215"/>
        <end position="378"/>
    </location>
</feature>
<keyword evidence="5 8" id="KW-1133">Transmembrane helix</keyword>
<feature type="transmembrane region" description="Helical" evidence="8">
    <location>
        <begin position="481"/>
        <end position="503"/>
    </location>
</feature>
<feature type="compositionally biased region" description="Polar residues" evidence="7">
    <location>
        <begin position="1089"/>
        <end position="1103"/>
    </location>
</feature>
<feature type="domain" description="CSC1/OSCA1-like N-terminal transmembrane" evidence="10">
    <location>
        <begin position="23"/>
        <end position="189"/>
    </location>
</feature>
<evidence type="ECO:0000256" key="5">
    <source>
        <dbReference type="ARBA" id="ARBA00022989"/>
    </source>
</evidence>
<feature type="transmembrane region" description="Helical" evidence="8">
    <location>
        <begin position="126"/>
        <end position="145"/>
    </location>
</feature>
<evidence type="ECO:0008006" key="14">
    <source>
        <dbReference type="Google" id="ProtNLM"/>
    </source>
</evidence>
<evidence type="ECO:0000256" key="2">
    <source>
        <dbReference type="ARBA" id="ARBA00007779"/>
    </source>
</evidence>
<feature type="transmembrane region" description="Helical" evidence="8">
    <location>
        <begin position="20"/>
        <end position="44"/>
    </location>
</feature>
<dbReference type="OrthoDB" id="2150324at2759"/>
<feature type="compositionally biased region" description="Polar residues" evidence="7">
    <location>
        <begin position="918"/>
        <end position="931"/>
    </location>
</feature>
<feature type="compositionally biased region" description="Polar residues" evidence="7">
    <location>
        <begin position="943"/>
        <end position="1008"/>
    </location>
</feature>
<keyword evidence="6 8" id="KW-0472">Membrane</keyword>
<dbReference type="EMBL" id="JAACJJ010000028">
    <property type="protein sequence ID" value="KAF5321134.1"/>
    <property type="molecule type" value="Genomic_DNA"/>
</dbReference>
<feature type="transmembrane region" description="Helical" evidence="8">
    <location>
        <begin position="616"/>
        <end position="634"/>
    </location>
</feature>
<dbReference type="InterPro" id="IPR032880">
    <property type="entry name" value="CSC1/OSCA1-like_N"/>
</dbReference>
<evidence type="ECO:0000256" key="8">
    <source>
        <dbReference type="SAM" id="Phobius"/>
    </source>
</evidence>
<proteinExistence type="inferred from homology"/>
<evidence type="ECO:0000259" key="9">
    <source>
        <dbReference type="Pfam" id="PF02714"/>
    </source>
</evidence>
<keyword evidence="4 8" id="KW-0812">Transmembrane</keyword>
<name>A0A8H5F2F3_9AGAR</name>
<evidence type="ECO:0000256" key="1">
    <source>
        <dbReference type="ARBA" id="ARBA00004141"/>
    </source>
</evidence>
<keyword evidence="3" id="KW-0813">Transport</keyword>
<feature type="region of interest" description="Disordered" evidence="7">
    <location>
        <begin position="913"/>
        <end position="1132"/>
    </location>
</feature>
<dbReference type="InterPro" id="IPR027815">
    <property type="entry name" value="CSC1/OSCA1-like_cyt"/>
</dbReference>
<comment type="similarity">
    <text evidence="2">Belongs to the CSC1 (TC 1.A.17) family.</text>
</comment>
<dbReference type="Pfam" id="PF14703">
    <property type="entry name" value="PHM7_cyt"/>
    <property type="match status" value="1"/>
</dbReference>
<sequence>MSSIIDNTLNNTDNSRTLAPAAVGSQVALMSIVSVVTILLFNILRPKNKVNISYGYRGRGGLASWGKIIYEPKVKYHEGSKPPPRISDSLFGWLPPLLHTKEPELLDKIGLDAVAFLRFLRLMRTLFSAIALLCCALLVPLNIVYNLQHVKAKKRDILSMLTIRDVSGSFLYAHVAATYLITILIIYCVNHHWQAMVRLRHAWFRSPEYLQSFYARTLQVRYVPKKLQSDEGLTAIFQSVKVPYPTTSVHIGRKVGKLPDLIEYHNTTVREFEQILVKYLKGGKVKASRPMIRIGGTCGMGGVKKDAIDFYTAKLKRTEAAIEEYRTQIESRKPENYGFASMAAVPYAHIVAKMLSSKHPKGTTIDLAPNPKDIIWSNMNCSDAELARKRTLGFVWLFVVCFFNTVPLLIISVLANLDSLRSYVPFLESWFEESQYSFAFVSGVLPPAISGFFGFFLPIIMRWLTKYMGGLTHSKLDRSVVARYFTFLIISQLVIFTLLGVIFNSVQQIVIQIGKKASFKEILDNLHELPDRINQTYINQASYWLTFFPLRGFLVVFDLAQIINLIWLSFKTHVFGRTPRDIREWTQPPDFQYAVYYSNILFMGAVGLVFAPLAPLVVLAAAIVFWMSSWVYKYQLMFVFISKVESGGRIWNVVINRLLVCVILMQLLMTLTIGLQFGFRTFRWVAIIPPMLMIIGFKIYINRTFVPAFNFFNPTEEEIARAKTYSERADNRANKLESRFGHPALHAELFTPMLHKNMMPLLSQVYQGRINNDKAKLDEYGGQQMEAQIVPGGIKIAAIDQRDLEYDPVLYQRDRGELDWDQRSISSTAAFGDVAKMHRPNLSSNALAGYDGYLAHGPGEQDIELSRLDSMQEPLLSPTAMAMHQQGFASKQSLTPSLPPSLNYNALREAPLHRPQDRSYSPSPAYTSVDNFGSPISPYPAGSEQSHTSYFSGGVQAQQHQRSGSANMLNQQVRGQSPGPNSAIQYPPQQQRHSPTSPQQQHARQGSANMLARTPSPGPYQAYGGAQEHTRQPSGNMLQSGRAPSPGPYQAYGGQQQQQQHIRQSSGNLLQSSRTPSPGPYQAYAPQQHGRQMSGNMLAGSQRSPSTAPQQSYPPSPQADSSNIAGRGRPKY</sequence>
<feature type="transmembrane region" description="Helical" evidence="8">
    <location>
        <begin position="654"/>
        <end position="675"/>
    </location>
</feature>
<gene>
    <name evidence="12" type="ORF">D9619_001680</name>
</gene>
<feature type="transmembrane region" description="Helical" evidence="8">
    <location>
        <begin position="437"/>
        <end position="460"/>
    </location>
</feature>
<feature type="transmembrane region" description="Helical" evidence="8">
    <location>
        <begin position="681"/>
        <end position="701"/>
    </location>
</feature>
<keyword evidence="13" id="KW-1185">Reference proteome</keyword>
<reference evidence="12 13" key="1">
    <citation type="journal article" date="2020" name="ISME J.">
        <title>Uncovering the hidden diversity of litter-decomposition mechanisms in mushroom-forming fungi.</title>
        <authorList>
            <person name="Floudas D."/>
            <person name="Bentzer J."/>
            <person name="Ahren D."/>
            <person name="Johansson T."/>
            <person name="Persson P."/>
            <person name="Tunlid A."/>
        </authorList>
    </citation>
    <scope>NUCLEOTIDE SEQUENCE [LARGE SCALE GENOMIC DNA]</scope>
    <source>
        <strain evidence="12 13">CBS 101986</strain>
    </source>
</reference>
<evidence type="ECO:0000313" key="12">
    <source>
        <dbReference type="EMBL" id="KAF5321134.1"/>
    </source>
</evidence>
<dbReference type="PANTHER" id="PTHR13018">
    <property type="entry name" value="PROBABLE MEMBRANE PROTEIN DUF221-RELATED"/>
    <property type="match status" value="1"/>
</dbReference>
<feature type="compositionally biased region" description="Polar residues" evidence="7">
    <location>
        <begin position="1061"/>
        <end position="1076"/>
    </location>
</feature>
<evidence type="ECO:0000256" key="7">
    <source>
        <dbReference type="SAM" id="MobiDB-lite"/>
    </source>
</evidence>
<evidence type="ECO:0000259" key="10">
    <source>
        <dbReference type="Pfam" id="PF13967"/>
    </source>
</evidence>
<protein>
    <recommendedName>
        <fullName evidence="14">DUF221-domain-containing protein</fullName>
    </recommendedName>
</protein>
<dbReference type="GO" id="GO:0005886">
    <property type="term" value="C:plasma membrane"/>
    <property type="evidence" value="ECO:0007669"/>
    <property type="project" value="TreeGrafter"/>
</dbReference>
<accession>A0A8H5F2F3</accession>
<dbReference type="InterPro" id="IPR003864">
    <property type="entry name" value="CSC1/OSCA1-like_7TM"/>
</dbReference>
<comment type="subcellular location">
    <subcellularLocation>
        <location evidence="1">Membrane</location>
        <topology evidence="1">Multi-pass membrane protein</topology>
    </subcellularLocation>
</comment>
<dbReference type="GO" id="GO:0005227">
    <property type="term" value="F:calcium-activated cation channel activity"/>
    <property type="evidence" value="ECO:0007669"/>
    <property type="project" value="InterPro"/>
</dbReference>
<dbReference type="PANTHER" id="PTHR13018:SF149">
    <property type="entry name" value="DOMAIN PROTEIN, PUTATIVE (AFU_ORTHOLOGUE AFUA_3G11660)-RELATED"/>
    <property type="match status" value="1"/>
</dbReference>
<dbReference type="Pfam" id="PF02714">
    <property type="entry name" value="RSN1_7TM"/>
    <property type="match status" value="1"/>
</dbReference>
<feature type="compositionally biased region" description="Low complexity" evidence="7">
    <location>
        <begin position="1048"/>
        <end position="1060"/>
    </location>
</feature>
<feature type="domain" description="CSC1/OSCA1-like 7TM region" evidence="9">
    <location>
        <begin position="390"/>
        <end position="672"/>
    </location>
</feature>
<dbReference type="Pfam" id="PF13967">
    <property type="entry name" value="RSN1_TM"/>
    <property type="match status" value="1"/>
</dbReference>
<evidence type="ECO:0000259" key="11">
    <source>
        <dbReference type="Pfam" id="PF14703"/>
    </source>
</evidence>
<feature type="transmembrane region" description="Helical" evidence="8">
    <location>
        <begin position="170"/>
        <end position="190"/>
    </location>
</feature>
<organism evidence="12 13">
    <name type="scientific">Psilocybe cf. subviscida</name>
    <dbReference type="NCBI Taxonomy" id="2480587"/>
    <lineage>
        <taxon>Eukaryota</taxon>
        <taxon>Fungi</taxon>
        <taxon>Dikarya</taxon>
        <taxon>Basidiomycota</taxon>
        <taxon>Agaricomycotina</taxon>
        <taxon>Agaricomycetes</taxon>
        <taxon>Agaricomycetidae</taxon>
        <taxon>Agaricales</taxon>
        <taxon>Agaricineae</taxon>
        <taxon>Strophariaceae</taxon>
        <taxon>Psilocybe</taxon>
    </lineage>
</organism>
<feature type="transmembrane region" description="Helical" evidence="8">
    <location>
        <begin position="394"/>
        <end position="417"/>
    </location>
</feature>
<evidence type="ECO:0000256" key="4">
    <source>
        <dbReference type="ARBA" id="ARBA00022692"/>
    </source>
</evidence>
<evidence type="ECO:0000313" key="13">
    <source>
        <dbReference type="Proteomes" id="UP000567179"/>
    </source>
</evidence>
<evidence type="ECO:0000256" key="3">
    <source>
        <dbReference type="ARBA" id="ARBA00022448"/>
    </source>
</evidence>
<dbReference type="InterPro" id="IPR045122">
    <property type="entry name" value="Csc1-like"/>
</dbReference>
<evidence type="ECO:0000256" key="6">
    <source>
        <dbReference type="ARBA" id="ARBA00023136"/>
    </source>
</evidence>
<dbReference type="Proteomes" id="UP000567179">
    <property type="component" value="Unassembled WGS sequence"/>
</dbReference>
<comment type="caution">
    <text evidence="12">The sequence shown here is derived from an EMBL/GenBank/DDBJ whole genome shotgun (WGS) entry which is preliminary data.</text>
</comment>
<dbReference type="AlphaFoldDB" id="A0A8H5F2F3"/>